<proteinExistence type="predicted"/>
<name>A0A1F5LLI9_PENAI</name>
<keyword evidence="1" id="KW-0732">Signal</keyword>
<accession>A0A1F5LLI9</accession>
<feature type="signal peptide" evidence="1">
    <location>
        <begin position="1"/>
        <end position="22"/>
    </location>
</feature>
<organism evidence="2 3">
    <name type="scientific">Penicillium arizonense</name>
    <dbReference type="NCBI Taxonomy" id="1835702"/>
    <lineage>
        <taxon>Eukaryota</taxon>
        <taxon>Fungi</taxon>
        <taxon>Dikarya</taxon>
        <taxon>Ascomycota</taxon>
        <taxon>Pezizomycotina</taxon>
        <taxon>Eurotiomycetes</taxon>
        <taxon>Eurotiomycetidae</taxon>
        <taxon>Eurotiales</taxon>
        <taxon>Aspergillaceae</taxon>
        <taxon>Penicillium</taxon>
    </lineage>
</organism>
<sequence>MPSYANLAALSAALLHVLPALAAPVAGGSGPDAWAEDTFWGSSGHGDTANINIDGDDSYSHGGPEGGYGGSDNHCGHHYGYHSPPPFTTTDCPVSPTATVTVTIDGDGTGSATITEIITACTATVTTGNNNIAGSTTTETETETVVSTISSCTATTTDLTTVTEDGPTVTSTITTPGPVSTTTEYIGTSTVTEPGVTETETVTDTITTTDTSTITNNQVVTEISTVTSTDTKTLEVTTTVTADDCSNTGDSGGGLDYGTCTDPTIKWEYGLDGRTDYSYTTNNQNDFPFGSSPTIDAPADLVCNRLRSPCNAPQATIDQCYAAESAVAGLSGQAAADTWNEMMT</sequence>
<evidence type="ECO:0000313" key="3">
    <source>
        <dbReference type="Proteomes" id="UP000177622"/>
    </source>
</evidence>
<protein>
    <recommendedName>
        <fullName evidence="4">Ig-like domain-containing protein</fullName>
    </recommendedName>
</protein>
<dbReference type="STRING" id="1835702.A0A1F5LLI9"/>
<dbReference type="Proteomes" id="UP000177622">
    <property type="component" value="Unassembled WGS sequence"/>
</dbReference>
<keyword evidence="3" id="KW-1185">Reference proteome</keyword>
<dbReference type="GeneID" id="34575083"/>
<reference evidence="2 3" key="1">
    <citation type="journal article" date="2016" name="Sci. Rep.">
        <title>Penicillium arizonense, a new, genome sequenced fungal species, reveals a high chemical diversity in secreted metabolites.</title>
        <authorList>
            <person name="Grijseels S."/>
            <person name="Nielsen J.C."/>
            <person name="Randelovic M."/>
            <person name="Nielsen J."/>
            <person name="Nielsen K.F."/>
            <person name="Workman M."/>
            <person name="Frisvad J.C."/>
        </authorList>
    </citation>
    <scope>NUCLEOTIDE SEQUENCE [LARGE SCALE GENOMIC DNA]</scope>
    <source>
        <strain evidence="2 3">CBS 141311</strain>
    </source>
</reference>
<dbReference type="OrthoDB" id="2153847at2759"/>
<comment type="caution">
    <text evidence="2">The sequence shown here is derived from an EMBL/GenBank/DDBJ whole genome shotgun (WGS) entry which is preliminary data.</text>
</comment>
<evidence type="ECO:0000256" key="1">
    <source>
        <dbReference type="SAM" id="SignalP"/>
    </source>
</evidence>
<dbReference type="RefSeq" id="XP_022489515.1">
    <property type="nucleotide sequence ID" value="XM_022630349.1"/>
</dbReference>
<gene>
    <name evidence="2" type="ORF">PENARI_c006G05671</name>
</gene>
<dbReference type="EMBL" id="LXJU01000006">
    <property type="protein sequence ID" value="OGE54078.1"/>
    <property type="molecule type" value="Genomic_DNA"/>
</dbReference>
<evidence type="ECO:0008006" key="4">
    <source>
        <dbReference type="Google" id="ProtNLM"/>
    </source>
</evidence>
<evidence type="ECO:0000313" key="2">
    <source>
        <dbReference type="EMBL" id="OGE54078.1"/>
    </source>
</evidence>
<dbReference type="AlphaFoldDB" id="A0A1F5LLI9"/>
<feature type="chain" id="PRO_5009519672" description="Ig-like domain-containing protein" evidence="1">
    <location>
        <begin position="23"/>
        <end position="344"/>
    </location>
</feature>